<organism evidence="2 3">
    <name type="scientific">Alkalicaulis satelles</name>
    <dbReference type="NCBI Taxonomy" id="2609175"/>
    <lineage>
        <taxon>Bacteria</taxon>
        <taxon>Pseudomonadati</taxon>
        <taxon>Pseudomonadota</taxon>
        <taxon>Alphaproteobacteria</taxon>
        <taxon>Maricaulales</taxon>
        <taxon>Maricaulaceae</taxon>
        <taxon>Alkalicaulis</taxon>
    </lineage>
</organism>
<dbReference type="AlphaFoldDB" id="A0A5M6ZJH8"/>
<sequence length="190" mass="20427">MLADTRLRVRGVFAMLAFRPGWRGCFDITPVGVGRSFNGVLLALPAFYMIVVGANMLVADNPALYSPDARTGFGEAALAWLRIWALFPLAAWLTVRVMGLSERLGAWVAVHNWAVFVLLHIQALIWTLYLAGLANAAALQALMGLYGLARYYVHWRVAHGALGLPPVMAGAAAAIPLVIEAIVLAALAYG</sequence>
<feature type="transmembrane region" description="Helical" evidence="1">
    <location>
        <begin position="39"/>
        <end position="58"/>
    </location>
</feature>
<proteinExistence type="predicted"/>
<reference evidence="2 3" key="1">
    <citation type="submission" date="2019-09" db="EMBL/GenBank/DDBJ databases">
        <authorList>
            <person name="Kevbrin V."/>
            <person name="Grouzdev D.S."/>
        </authorList>
    </citation>
    <scope>NUCLEOTIDE SEQUENCE [LARGE SCALE GENOMIC DNA]</scope>
    <source>
        <strain evidence="2 3">G-192</strain>
    </source>
</reference>
<dbReference type="Proteomes" id="UP000325122">
    <property type="component" value="Unassembled WGS sequence"/>
</dbReference>
<dbReference type="EMBL" id="VWOJ01000001">
    <property type="protein sequence ID" value="KAA5804939.1"/>
    <property type="molecule type" value="Genomic_DNA"/>
</dbReference>
<gene>
    <name evidence="2" type="ORF">F1654_02790</name>
</gene>
<evidence type="ECO:0000256" key="1">
    <source>
        <dbReference type="SAM" id="Phobius"/>
    </source>
</evidence>
<comment type="caution">
    <text evidence="2">The sequence shown here is derived from an EMBL/GenBank/DDBJ whole genome shotgun (WGS) entry which is preliminary data.</text>
</comment>
<keyword evidence="1" id="KW-1133">Transmembrane helix</keyword>
<keyword evidence="1" id="KW-0472">Membrane</keyword>
<evidence type="ECO:0000313" key="3">
    <source>
        <dbReference type="Proteomes" id="UP000325122"/>
    </source>
</evidence>
<keyword evidence="3" id="KW-1185">Reference proteome</keyword>
<evidence type="ECO:0000313" key="2">
    <source>
        <dbReference type="EMBL" id="KAA5804939.1"/>
    </source>
</evidence>
<dbReference type="RefSeq" id="WP_150021970.1">
    <property type="nucleotide sequence ID" value="NZ_VWOJ01000001.1"/>
</dbReference>
<name>A0A5M6ZJH8_9PROT</name>
<feature type="transmembrane region" description="Helical" evidence="1">
    <location>
        <begin position="79"/>
        <end position="98"/>
    </location>
</feature>
<keyword evidence="1" id="KW-0812">Transmembrane</keyword>
<feature type="transmembrane region" description="Helical" evidence="1">
    <location>
        <begin position="169"/>
        <end position="189"/>
    </location>
</feature>
<protein>
    <submittedName>
        <fullName evidence="2">Uncharacterized protein</fullName>
    </submittedName>
</protein>
<accession>A0A5M6ZJH8</accession>